<name>A0A7X6N0F5_9STRE</name>
<reference evidence="1 2" key="1">
    <citation type="submission" date="2020-04" db="EMBL/GenBank/DDBJ databases">
        <title>MicrobeNet Type strains.</title>
        <authorList>
            <person name="Nicholson A.C."/>
        </authorList>
    </citation>
    <scope>NUCLEOTIDE SEQUENCE [LARGE SCALE GENOMIC DNA]</scope>
    <source>
        <strain evidence="1 2">CCUG 69612</strain>
    </source>
</reference>
<gene>
    <name evidence="1" type="ORF">HF992_03535</name>
</gene>
<dbReference type="AlphaFoldDB" id="A0A7X6N0F5"/>
<keyword evidence="2" id="KW-1185">Reference proteome</keyword>
<evidence type="ECO:0000313" key="2">
    <source>
        <dbReference type="Proteomes" id="UP000522720"/>
    </source>
</evidence>
<dbReference type="RefSeq" id="WP_168548684.1">
    <property type="nucleotide sequence ID" value="NZ_JAAXPR010000004.1"/>
</dbReference>
<dbReference type="EMBL" id="JAAXPR010000004">
    <property type="protein sequence ID" value="NKZ19927.1"/>
    <property type="molecule type" value="Genomic_DNA"/>
</dbReference>
<proteinExistence type="predicted"/>
<evidence type="ECO:0000313" key="1">
    <source>
        <dbReference type="EMBL" id="NKZ19927.1"/>
    </source>
</evidence>
<protein>
    <submittedName>
        <fullName evidence="1">Uncharacterized protein</fullName>
    </submittedName>
</protein>
<accession>A0A7X6N0F5</accession>
<comment type="caution">
    <text evidence="1">The sequence shown here is derived from an EMBL/GenBank/DDBJ whole genome shotgun (WGS) entry which is preliminary data.</text>
</comment>
<organism evidence="1 2">
    <name type="scientific">Streptococcus ovuberis</name>
    <dbReference type="NCBI Taxonomy" id="1936207"/>
    <lineage>
        <taxon>Bacteria</taxon>
        <taxon>Bacillati</taxon>
        <taxon>Bacillota</taxon>
        <taxon>Bacilli</taxon>
        <taxon>Lactobacillales</taxon>
        <taxon>Streptococcaceae</taxon>
        <taxon>Streptococcus</taxon>
    </lineage>
</organism>
<dbReference type="Proteomes" id="UP000522720">
    <property type="component" value="Unassembled WGS sequence"/>
</dbReference>
<sequence>MKQFYDILHGYLKIKKAPKNYHQAESRLTKAKAALEQFDTDLDATLKKLNEAEPDDFEISLRMMEKKQYREDDLV</sequence>